<dbReference type="Proteomes" id="UP000275385">
    <property type="component" value="Unassembled WGS sequence"/>
</dbReference>
<organism evidence="5 6">
    <name type="scientific">Coniochaeta pulveracea</name>
    <dbReference type="NCBI Taxonomy" id="177199"/>
    <lineage>
        <taxon>Eukaryota</taxon>
        <taxon>Fungi</taxon>
        <taxon>Dikarya</taxon>
        <taxon>Ascomycota</taxon>
        <taxon>Pezizomycotina</taxon>
        <taxon>Sordariomycetes</taxon>
        <taxon>Sordariomycetidae</taxon>
        <taxon>Coniochaetales</taxon>
        <taxon>Coniochaetaceae</taxon>
        <taxon>Coniochaeta</taxon>
    </lineage>
</organism>
<name>A0A420Y8T5_9PEZI</name>
<evidence type="ECO:0008006" key="7">
    <source>
        <dbReference type="Google" id="ProtNLM"/>
    </source>
</evidence>
<dbReference type="EMBL" id="QVQW01000032">
    <property type="protein sequence ID" value="RKU44273.1"/>
    <property type="molecule type" value="Genomic_DNA"/>
</dbReference>
<comment type="subcellular location">
    <subcellularLocation>
        <location evidence="1">Secreted</location>
    </subcellularLocation>
</comment>
<comment type="caution">
    <text evidence="5">The sequence shown here is derived from an EMBL/GenBank/DDBJ whole genome shotgun (WGS) entry which is preliminary data.</text>
</comment>
<evidence type="ECO:0000313" key="6">
    <source>
        <dbReference type="Proteomes" id="UP000275385"/>
    </source>
</evidence>
<dbReference type="Gene3D" id="2.120.10.30">
    <property type="entry name" value="TolB, C-terminal domain"/>
    <property type="match status" value="1"/>
</dbReference>
<reference evidence="5 6" key="1">
    <citation type="submission" date="2018-08" db="EMBL/GenBank/DDBJ databases">
        <title>Draft genome of the lignicolous fungus Coniochaeta pulveracea.</title>
        <authorList>
            <person name="Borstlap C.J."/>
            <person name="De Witt R.N."/>
            <person name="Botha A."/>
            <person name="Volschenk H."/>
        </authorList>
    </citation>
    <scope>NUCLEOTIDE SEQUENCE [LARGE SCALE GENOMIC DNA]</scope>
    <source>
        <strain evidence="5 6">CAB683</strain>
    </source>
</reference>
<keyword evidence="4" id="KW-0732">Signal</keyword>
<evidence type="ECO:0000256" key="3">
    <source>
        <dbReference type="ARBA" id="ARBA00022525"/>
    </source>
</evidence>
<proteinExistence type="inferred from homology"/>
<evidence type="ECO:0000256" key="1">
    <source>
        <dbReference type="ARBA" id="ARBA00004613"/>
    </source>
</evidence>
<protein>
    <recommendedName>
        <fullName evidence="7">Major royal jelly protein</fullName>
    </recommendedName>
</protein>
<keyword evidence="6" id="KW-1185">Reference proteome</keyword>
<gene>
    <name evidence="5" type="ORF">DL546_000917</name>
</gene>
<dbReference type="InterPro" id="IPR011042">
    <property type="entry name" value="6-blade_b-propeller_TolB-like"/>
</dbReference>
<keyword evidence="3" id="KW-0964">Secreted</keyword>
<dbReference type="PANTHER" id="PTHR10009">
    <property type="entry name" value="PROTEIN YELLOW-RELATED"/>
    <property type="match status" value="1"/>
</dbReference>
<dbReference type="InterPro" id="IPR017996">
    <property type="entry name" value="MRJP/yellow-related"/>
</dbReference>
<feature type="signal peptide" evidence="4">
    <location>
        <begin position="1"/>
        <end position="17"/>
    </location>
</feature>
<evidence type="ECO:0000256" key="4">
    <source>
        <dbReference type="SAM" id="SignalP"/>
    </source>
</evidence>
<accession>A0A420Y8T5</accession>
<dbReference type="PANTHER" id="PTHR10009:SF18">
    <property type="entry name" value="PROTEIN YELLOW-LIKE PROTEIN"/>
    <property type="match status" value="1"/>
</dbReference>
<dbReference type="AlphaFoldDB" id="A0A420Y8T5"/>
<dbReference type="GO" id="GO:0005576">
    <property type="term" value="C:extracellular region"/>
    <property type="evidence" value="ECO:0007669"/>
    <property type="project" value="UniProtKB-SubCell"/>
</dbReference>
<dbReference type="OrthoDB" id="7776143at2759"/>
<sequence>MHKAVVAFGALASLCLAEDIDFIRDPGVYGPALETVHAFYNQWPTGIAVSKTGRIFSNFPGGLDPTNVYNGSNSIFTVGELTSLKQEVAYPSREMNSPPGGAINYTTTPPTGANYPNYLIGVQSVVIDSLDRLWILDTGRVLLPDGSALVNSVYGGPKLVGVDLATNSVFQTILFPETVAYPDSYLNDVRFDLRSNITTSGKGVAYITDSSSEGRNGIVIADLGTGESWRHLDLDRSVRSEPQFLPFVWGVPFYSIPQTGAPLTYLSMGSDGIAISADGEALYYGPIGSRYLYSVPTKLLRERGQTSEIMAQQGVKSHGQKGVSDGFETDSQGRVYMGNMEQDGIVVFNPQNGTTEMFLRDPRISWVDTMSVSTDGYLYFTNNQLNMAASAYPGVDRRVRPFGAFRVKLPDGASRVDLTK</sequence>
<feature type="chain" id="PRO_5019017975" description="Major royal jelly protein" evidence="4">
    <location>
        <begin position="18"/>
        <end position="420"/>
    </location>
</feature>
<dbReference type="SUPFAM" id="SSF101898">
    <property type="entry name" value="NHL repeat"/>
    <property type="match status" value="1"/>
</dbReference>
<evidence type="ECO:0000313" key="5">
    <source>
        <dbReference type="EMBL" id="RKU44273.1"/>
    </source>
</evidence>
<evidence type="ECO:0000256" key="2">
    <source>
        <dbReference type="ARBA" id="ARBA00009127"/>
    </source>
</evidence>
<comment type="similarity">
    <text evidence="2">Belongs to the major royal jelly protein family.</text>
</comment>
<dbReference type="Pfam" id="PF03022">
    <property type="entry name" value="MRJP"/>
    <property type="match status" value="1"/>
</dbReference>